<organism evidence="1 2">
    <name type="scientific">Psilocybe cf. subviscida</name>
    <dbReference type="NCBI Taxonomy" id="2480587"/>
    <lineage>
        <taxon>Eukaryota</taxon>
        <taxon>Fungi</taxon>
        <taxon>Dikarya</taxon>
        <taxon>Basidiomycota</taxon>
        <taxon>Agaricomycotina</taxon>
        <taxon>Agaricomycetes</taxon>
        <taxon>Agaricomycetidae</taxon>
        <taxon>Agaricales</taxon>
        <taxon>Agaricineae</taxon>
        <taxon>Strophariaceae</taxon>
        <taxon>Psilocybe</taxon>
    </lineage>
</organism>
<keyword evidence="2" id="KW-1185">Reference proteome</keyword>
<comment type="caution">
    <text evidence="1">The sequence shown here is derived from an EMBL/GenBank/DDBJ whole genome shotgun (WGS) entry which is preliminary data.</text>
</comment>
<protein>
    <submittedName>
        <fullName evidence="1">Uncharacterized protein</fullName>
    </submittedName>
</protein>
<dbReference type="EMBL" id="JAACJJ010000057">
    <property type="protein sequence ID" value="KAF5310771.1"/>
    <property type="molecule type" value="Genomic_DNA"/>
</dbReference>
<gene>
    <name evidence="1" type="ORF">D9619_007623</name>
</gene>
<accession>A0A8H5AU35</accession>
<sequence length="97" mass="10543">MAESRITTTELMPLTLHLVDDLYRRWVTRGEQGVKYAHDGVETRASPFAGALCISTLGLENGVDISPSYRTSTPVRRADYANPVVHRALAAPATTTG</sequence>
<evidence type="ECO:0000313" key="1">
    <source>
        <dbReference type="EMBL" id="KAF5310771.1"/>
    </source>
</evidence>
<dbReference type="Proteomes" id="UP000567179">
    <property type="component" value="Unassembled WGS sequence"/>
</dbReference>
<name>A0A8H5AU35_9AGAR</name>
<reference evidence="1 2" key="1">
    <citation type="journal article" date="2020" name="ISME J.">
        <title>Uncovering the hidden diversity of litter-decomposition mechanisms in mushroom-forming fungi.</title>
        <authorList>
            <person name="Floudas D."/>
            <person name="Bentzer J."/>
            <person name="Ahren D."/>
            <person name="Johansson T."/>
            <person name="Persson P."/>
            <person name="Tunlid A."/>
        </authorList>
    </citation>
    <scope>NUCLEOTIDE SEQUENCE [LARGE SCALE GENOMIC DNA]</scope>
    <source>
        <strain evidence="1 2">CBS 101986</strain>
    </source>
</reference>
<evidence type="ECO:0000313" key="2">
    <source>
        <dbReference type="Proteomes" id="UP000567179"/>
    </source>
</evidence>
<dbReference type="AlphaFoldDB" id="A0A8H5AU35"/>
<proteinExistence type="predicted"/>